<sequence length="131" mass="13876">MGEHEGPRDWRHIYKTRIRTSTAVLLVAFIVCSVVYGYTSQRYAAPETGTTSRVVNTTPREREYTEPSTTRSSSSSVPSSSSSEESSEPSVSAPGGSGSPSGSPTSTTHHWLDDVPIPGIGTTTTTAPPST</sequence>
<keyword evidence="4" id="KW-1185">Reference proteome</keyword>
<feature type="transmembrane region" description="Helical" evidence="2">
    <location>
        <begin position="21"/>
        <end position="38"/>
    </location>
</feature>
<keyword evidence="2" id="KW-1133">Transmembrane helix</keyword>
<keyword evidence="2" id="KW-0812">Transmembrane</keyword>
<protein>
    <submittedName>
        <fullName evidence="3">Uncharacterized protein</fullName>
    </submittedName>
</protein>
<evidence type="ECO:0000313" key="4">
    <source>
        <dbReference type="Proteomes" id="UP000466307"/>
    </source>
</evidence>
<dbReference type="EMBL" id="JAADZU010000099">
    <property type="protein sequence ID" value="NDK92110.1"/>
    <property type="molecule type" value="Genomic_DNA"/>
</dbReference>
<evidence type="ECO:0000256" key="1">
    <source>
        <dbReference type="SAM" id="MobiDB-lite"/>
    </source>
</evidence>
<feature type="compositionally biased region" description="Low complexity" evidence="1">
    <location>
        <begin position="116"/>
        <end position="131"/>
    </location>
</feature>
<evidence type="ECO:0000256" key="2">
    <source>
        <dbReference type="SAM" id="Phobius"/>
    </source>
</evidence>
<dbReference type="Proteomes" id="UP000466307">
    <property type="component" value="Unassembled WGS sequence"/>
</dbReference>
<organism evidence="3 4">
    <name type="scientific">Gordonia desulfuricans</name>
    <dbReference type="NCBI Taxonomy" id="89051"/>
    <lineage>
        <taxon>Bacteria</taxon>
        <taxon>Bacillati</taxon>
        <taxon>Actinomycetota</taxon>
        <taxon>Actinomycetes</taxon>
        <taxon>Mycobacteriales</taxon>
        <taxon>Gordoniaceae</taxon>
        <taxon>Gordonia</taxon>
    </lineage>
</organism>
<dbReference type="RefSeq" id="WP_059037668.1">
    <property type="nucleotide sequence ID" value="NZ_JAADZU010000099.1"/>
</dbReference>
<gene>
    <name evidence="3" type="ORF">GYA93_21445</name>
</gene>
<accession>A0A7K3LUZ1</accession>
<feature type="compositionally biased region" description="Low complexity" evidence="1">
    <location>
        <begin position="66"/>
        <end position="108"/>
    </location>
</feature>
<feature type="region of interest" description="Disordered" evidence="1">
    <location>
        <begin position="41"/>
        <end position="131"/>
    </location>
</feature>
<name>A0A7K3LUZ1_9ACTN</name>
<proteinExistence type="predicted"/>
<reference evidence="3 4" key="1">
    <citation type="submission" date="2020-01" db="EMBL/GenBank/DDBJ databases">
        <title>Investigation of new actinobacteria for the biodesulphurisation of diesel fuel.</title>
        <authorList>
            <person name="Athi Narayanan S.M."/>
        </authorList>
    </citation>
    <scope>NUCLEOTIDE SEQUENCE [LARGE SCALE GENOMIC DNA]</scope>
    <source>
        <strain evidence="3 4">213E</strain>
    </source>
</reference>
<keyword evidence="2" id="KW-0472">Membrane</keyword>
<dbReference type="AlphaFoldDB" id="A0A7K3LUZ1"/>
<comment type="caution">
    <text evidence="3">The sequence shown here is derived from an EMBL/GenBank/DDBJ whole genome shotgun (WGS) entry which is preliminary data.</text>
</comment>
<feature type="compositionally biased region" description="Polar residues" evidence="1">
    <location>
        <begin position="41"/>
        <end position="56"/>
    </location>
</feature>
<evidence type="ECO:0000313" key="3">
    <source>
        <dbReference type="EMBL" id="NDK92110.1"/>
    </source>
</evidence>